<dbReference type="Pfam" id="PF00300">
    <property type="entry name" value="His_Phos_1"/>
    <property type="match status" value="1"/>
</dbReference>
<gene>
    <name evidence="1" type="ORF">GALL_308370</name>
</gene>
<comment type="caution">
    <text evidence="1">The sequence shown here is derived from an EMBL/GenBank/DDBJ whole genome shotgun (WGS) entry which is preliminary data.</text>
</comment>
<accession>A0A1J5R5H9</accession>
<proteinExistence type="predicted"/>
<dbReference type="InterPro" id="IPR013078">
    <property type="entry name" value="His_Pase_superF_clade-1"/>
</dbReference>
<dbReference type="InterPro" id="IPR029033">
    <property type="entry name" value="His_PPase_superfam"/>
</dbReference>
<evidence type="ECO:0000313" key="1">
    <source>
        <dbReference type="EMBL" id="OIQ87276.1"/>
    </source>
</evidence>
<name>A0A1J5R5H9_9ZZZZ</name>
<dbReference type="Gene3D" id="3.40.50.1240">
    <property type="entry name" value="Phosphoglycerate mutase-like"/>
    <property type="match status" value="1"/>
</dbReference>
<reference evidence="1" key="1">
    <citation type="submission" date="2016-10" db="EMBL/GenBank/DDBJ databases">
        <title>Sequence of Gallionella enrichment culture.</title>
        <authorList>
            <person name="Poehlein A."/>
            <person name="Muehling M."/>
            <person name="Daniel R."/>
        </authorList>
    </citation>
    <scope>NUCLEOTIDE SEQUENCE</scope>
</reference>
<organism evidence="1">
    <name type="scientific">mine drainage metagenome</name>
    <dbReference type="NCBI Taxonomy" id="410659"/>
    <lineage>
        <taxon>unclassified sequences</taxon>
        <taxon>metagenomes</taxon>
        <taxon>ecological metagenomes</taxon>
    </lineage>
</organism>
<sequence>MERWIDGAHAADYTLSWAGFGARSADAANAARRAADGADVWAFTSAGTIAALLQQVLRVPDAQALELLWAVLNTSVTQLGWRDGRWRLLQFNSVAHLAGARDMLSHR</sequence>
<dbReference type="EMBL" id="MLJW01000430">
    <property type="protein sequence ID" value="OIQ87276.1"/>
    <property type="molecule type" value="Genomic_DNA"/>
</dbReference>
<dbReference type="AlphaFoldDB" id="A0A1J5R5H9"/>
<dbReference type="SUPFAM" id="SSF53254">
    <property type="entry name" value="Phosphoglycerate mutase-like"/>
    <property type="match status" value="1"/>
</dbReference>
<protein>
    <submittedName>
        <fullName evidence="1">Uncharacterized protein</fullName>
    </submittedName>
</protein>